<dbReference type="InterPro" id="IPR018550">
    <property type="entry name" value="Lipid-A_deacylase-rel"/>
</dbReference>
<comment type="caution">
    <text evidence="1">The sequence shown here is derived from an EMBL/GenBank/DDBJ whole genome shotgun (WGS) entry which is preliminary data.</text>
</comment>
<keyword evidence="1" id="KW-0378">Hydrolase</keyword>
<gene>
    <name evidence="1" type="ORF">HX018_15260</name>
</gene>
<reference evidence="1" key="2">
    <citation type="journal article" date="2022" name="Sci. Total Environ.">
        <title>Prevalence, transmission, and molecular epidemiology of tet(X)-positive bacteria among humans, animals, and environmental niches in China: An epidemiological, and genomic-based study.</title>
        <authorList>
            <person name="Dong N."/>
            <person name="Zeng Y."/>
            <person name="Cai C."/>
            <person name="Sun C."/>
            <person name="Lu J."/>
            <person name="Liu C."/>
            <person name="Zhou H."/>
            <person name="Sun Q."/>
            <person name="Shu L."/>
            <person name="Wang H."/>
            <person name="Wang Y."/>
            <person name="Wang S."/>
            <person name="Wu C."/>
            <person name="Chan E.W."/>
            <person name="Chen G."/>
            <person name="Shen Z."/>
            <person name="Chen S."/>
            <person name="Zhang R."/>
        </authorList>
    </citation>
    <scope>NUCLEOTIDE SEQUENCE</scope>
    <source>
        <strain evidence="1">R1692</strain>
    </source>
</reference>
<reference evidence="1" key="1">
    <citation type="submission" date="2020-06" db="EMBL/GenBank/DDBJ databases">
        <authorList>
            <person name="Dong N."/>
        </authorList>
    </citation>
    <scope>NUCLEOTIDE SEQUENCE</scope>
    <source>
        <strain evidence="1">R1692</strain>
    </source>
</reference>
<proteinExistence type="predicted"/>
<dbReference type="Gene3D" id="2.40.160.20">
    <property type="match status" value="1"/>
</dbReference>
<protein>
    <submittedName>
        <fullName evidence="1">Acyloxyacyl hydrolase</fullName>
    </submittedName>
</protein>
<keyword evidence="2" id="KW-1185">Reference proteome</keyword>
<dbReference type="Proteomes" id="UP001170954">
    <property type="component" value="Unassembled WGS sequence"/>
</dbReference>
<sequence length="400" mass="45390">MGSFVLTKLLLFLFRPLKTDKIFQLVNKAILILLTLTIPFLASAQIDSIANQIKRSPLVLELEVENGGILQQSGLKETTYDGAYYNGLNFKIGFKQRAKKDQYYQIYNYPIYGIGIYSSTFHSDIIGSPYAIYGFVQTPIAPRENSRWSWDYRIGLGLSGNFKPYNEHENPLNLVIGSKNNVFIDLGIRAQYKLSQHWKLGAGFAFHHFSNGALALPNKGVNLVPLTLSAAYQINPDIKIKRDSVLEPYSKKVMFHVNYGVGSKQLRDDLDQRFLKSTFSVYASRHVSYKWRLGGGFDLFYSSSGNDEEIAGDKTGKFSSKVSGGPSFYIAHILNERLVLNGNVGYYIHNQRFNGEIKKFFLRAGARYYVYKNINTGVSIKAHMGKADFIEWTVGYTFRR</sequence>
<dbReference type="GO" id="GO:0016787">
    <property type="term" value="F:hydrolase activity"/>
    <property type="evidence" value="ECO:0007669"/>
    <property type="project" value="UniProtKB-KW"/>
</dbReference>
<dbReference type="Pfam" id="PF09411">
    <property type="entry name" value="PagL"/>
    <property type="match status" value="1"/>
</dbReference>
<evidence type="ECO:0000313" key="2">
    <source>
        <dbReference type="Proteomes" id="UP001170954"/>
    </source>
</evidence>
<name>A0ABT7NQS6_9SPHI</name>
<dbReference type="EMBL" id="JACAGK010000051">
    <property type="protein sequence ID" value="MDM1049597.1"/>
    <property type="molecule type" value="Genomic_DNA"/>
</dbReference>
<evidence type="ECO:0000313" key="1">
    <source>
        <dbReference type="EMBL" id="MDM1049597.1"/>
    </source>
</evidence>
<accession>A0ABT7NQS6</accession>
<organism evidence="1 2">
    <name type="scientific">Sphingobacterium hotanense</name>
    <dbReference type="NCBI Taxonomy" id="649196"/>
    <lineage>
        <taxon>Bacteria</taxon>
        <taxon>Pseudomonadati</taxon>
        <taxon>Bacteroidota</taxon>
        <taxon>Sphingobacteriia</taxon>
        <taxon>Sphingobacteriales</taxon>
        <taxon>Sphingobacteriaceae</taxon>
        <taxon>Sphingobacterium</taxon>
    </lineage>
</organism>